<evidence type="ECO:0000313" key="1">
    <source>
        <dbReference type="EMBL" id="KAK4497707.1"/>
    </source>
</evidence>
<protein>
    <submittedName>
        <fullName evidence="1">Uncharacterized protein</fullName>
    </submittedName>
</protein>
<proteinExistence type="predicted"/>
<gene>
    <name evidence="1" type="ORF">PRZ48_010360</name>
</gene>
<evidence type="ECO:0000313" key="2">
    <source>
        <dbReference type="Proteomes" id="UP001305779"/>
    </source>
</evidence>
<dbReference type="Proteomes" id="UP001305779">
    <property type="component" value="Unassembled WGS sequence"/>
</dbReference>
<reference evidence="1 2" key="1">
    <citation type="journal article" date="2023" name="G3 (Bethesda)">
        <title>A chromosome-level genome assembly of Zasmidium syzygii isolated from banana leaves.</title>
        <authorList>
            <person name="van Westerhoven A.C."/>
            <person name="Mehrabi R."/>
            <person name="Talebi R."/>
            <person name="Steentjes M.B.F."/>
            <person name="Corcolon B."/>
            <person name="Chong P.A."/>
            <person name="Kema G.H.J."/>
            <person name="Seidl M.F."/>
        </authorList>
    </citation>
    <scope>NUCLEOTIDE SEQUENCE [LARGE SCALE GENOMIC DNA]</scope>
    <source>
        <strain evidence="1 2">P124</strain>
    </source>
</reference>
<keyword evidence="2" id="KW-1185">Reference proteome</keyword>
<dbReference type="SUPFAM" id="SSF56281">
    <property type="entry name" value="Metallo-hydrolase/oxidoreductase"/>
    <property type="match status" value="1"/>
</dbReference>
<dbReference type="InterPro" id="IPR036866">
    <property type="entry name" value="RibonucZ/Hydroxyglut_hydro"/>
</dbReference>
<comment type="caution">
    <text evidence="1">The sequence shown here is derived from an EMBL/GenBank/DDBJ whole genome shotgun (WGS) entry which is preliminary data.</text>
</comment>
<organism evidence="1 2">
    <name type="scientific">Zasmidium cellare</name>
    <name type="common">Wine cellar mold</name>
    <name type="synonym">Racodium cellare</name>
    <dbReference type="NCBI Taxonomy" id="395010"/>
    <lineage>
        <taxon>Eukaryota</taxon>
        <taxon>Fungi</taxon>
        <taxon>Dikarya</taxon>
        <taxon>Ascomycota</taxon>
        <taxon>Pezizomycotina</taxon>
        <taxon>Dothideomycetes</taxon>
        <taxon>Dothideomycetidae</taxon>
        <taxon>Mycosphaerellales</taxon>
        <taxon>Mycosphaerellaceae</taxon>
        <taxon>Zasmidium</taxon>
    </lineage>
</organism>
<sequence>MKHDGRGDAYAQNWITRFPKQVDDVPVLADALPESDEFLIDGNVCKAISVGHTDGPDSTVLWVPSIKLIAGGDVVYGDLHQMLMAANTKELREEWIRALETVQALQPEIVVPAHKKLHELTGPSHLEITKNYLKDAGDIIEKGQARDPATFQRIMTQKYPSRIGQSALLISSLFQKYT</sequence>
<name>A0ABR0E8E8_ZASCE</name>
<accession>A0ABR0E8E8</accession>
<dbReference type="Gene3D" id="3.60.15.10">
    <property type="entry name" value="Ribonuclease Z/Hydroxyacylglutathione hydrolase-like"/>
    <property type="match status" value="1"/>
</dbReference>
<dbReference type="EMBL" id="JAXOVC010000008">
    <property type="protein sequence ID" value="KAK4497707.1"/>
    <property type="molecule type" value="Genomic_DNA"/>
</dbReference>